<dbReference type="SMART" id="SM00327">
    <property type="entry name" value="VWA"/>
    <property type="match status" value="1"/>
</dbReference>
<dbReference type="SUPFAM" id="SSF53300">
    <property type="entry name" value="vWA-like"/>
    <property type="match status" value="1"/>
</dbReference>
<evidence type="ECO:0000313" key="12">
    <source>
        <dbReference type="Proteomes" id="UP000266273"/>
    </source>
</evidence>
<keyword evidence="6 8" id="KW-0149">Chlorophyll biosynthesis</keyword>
<comment type="caution">
    <text evidence="11">The sequence shown here is derived from an EMBL/GenBank/DDBJ whole genome shotgun (WGS) entry which is preliminary data.</text>
</comment>
<keyword evidence="5 8" id="KW-0067">ATP-binding</keyword>
<dbReference type="GO" id="GO:0005524">
    <property type="term" value="F:ATP binding"/>
    <property type="evidence" value="ECO:0007669"/>
    <property type="project" value="UniProtKB-UniRule"/>
</dbReference>
<keyword evidence="8" id="KW-0077">Bacteriochlorophyll biosynthesis</keyword>
<dbReference type="InterPro" id="IPR041702">
    <property type="entry name" value="BchD/ChlD_VWA"/>
</dbReference>
<dbReference type="GO" id="GO:0030494">
    <property type="term" value="P:bacteriochlorophyll biosynthetic process"/>
    <property type="evidence" value="ECO:0007669"/>
    <property type="project" value="UniProtKB-UniPathway"/>
</dbReference>
<proteinExistence type="inferred from homology"/>
<comment type="similarity">
    <text evidence="1 8">Belongs to the Mg-chelatase subunits D/I family.</text>
</comment>
<dbReference type="Gene3D" id="3.40.50.300">
    <property type="entry name" value="P-loop containing nucleotide triphosphate hydrolases"/>
    <property type="match status" value="1"/>
</dbReference>
<evidence type="ECO:0000256" key="8">
    <source>
        <dbReference type="RuleBase" id="RU362087"/>
    </source>
</evidence>
<organism evidence="11 12">
    <name type="scientific">Dichotomicrobium thermohalophilum</name>
    <dbReference type="NCBI Taxonomy" id="933063"/>
    <lineage>
        <taxon>Bacteria</taxon>
        <taxon>Pseudomonadati</taxon>
        <taxon>Pseudomonadota</taxon>
        <taxon>Alphaproteobacteria</taxon>
        <taxon>Hyphomicrobiales</taxon>
        <taxon>Hyphomicrobiaceae</taxon>
        <taxon>Dichotomicrobium</taxon>
    </lineage>
</organism>
<dbReference type="PROSITE" id="PS50234">
    <property type="entry name" value="VWFA"/>
    <property type="match status" value="1"/>
</dbReference>
<dbReference type="SUPFAM" id="SSF52540">
    <property type="entry name" value="P-loop containing nucleoside triphosphate hydrolases"/>
    <property type="match status" value="1"/>
</dbReference>
<dbReference type="Gene3D" id="3.40.50.410">
    <property type="entry name" value="von Willebrand factor, type A domain"/>
    <property type="match status" value="1"/>
</dbReference>
<evidence type="ECO:0000256" key="7">
    <source>
        <dbReference type="ARBA" id="ARBA00048693"/>
    </source>
</evidence>
<dbReference type="PANTHER" id="PTHR43473:SF2">
    <property type="entry name" value="MAGNESIUM-CHELATASE SUBUNIT CHLD, CHLOROPLASTIC"/>
    <property type="match status" value="1"/>
</dbReference>
<keyword evidence="4 8" id="KW-0547">Nucleotide-binding</keyword>
<dbReference type="CDD" id="cd01451">
    <property type="entry name" value="vWA_Magnesium_chelatase"/>
    <property type="match status" value="1"/>
</dbReference>
<evidence type="ECO:0000256" key="2">
    <source>
        <dbReference type="ARBA" id="ARBA00022531"/>
    </source>
</evidence>
<dbReference type="EMBL" id="QXDF01000001">
    <property type="protein sequence ID" value="RIA56731.1"/>
    <property type="molecule type" value="Genomic_DNA"/>
</dbReference>
<keyword evidence="3 8" id="KW-0436">Ligase</keyword>
<keyword evidence="2 8" id="KW-0602">Photosynthesis</keyword>
<evidence type="ECO:0000256" key="3">
    <source>
        <dbReference type="ARBA" id="ARBA00022598"/>
    </source>
</evidence>
<dbReference type="Pfam" id="PF13519">
    <property type="entry name" value="VWA_2"/>
    <property type="match status" value="1"/>
</dbReference>
<comment type="pathway">
    <text evidence="8">Porphyrin-containing compound metabolism; bacteriochlorophyll biosynthesis.</text>
</comment>
<dbReference type="GO" id="GO:0016851">
    <property type="term" value="F:magnesium chelatase activity"/>
    <property type="evidence" value="ECO:0007669"/>
    <property type="project" value="UniProtKB-UniRule"/>
</dbReference>
<evidence type="ECO:0000256" key="9">
    <source>
        <dbReference type="SAM" id="MobiDB-lite"/>
    </source>
</evidence>
<comment type="function">
    <text evidence="8">Involved in bacteriochlorophyll biosynthesis; introduces a magnesium ion into protoporphyrin IX to yield Mg-protoporphyrin IX.</text>
</comment>
<feature type="domain" description="VWFA" evidence="10">
    <location>
        <begin position="430"/>
        <end position="583"/>
    </location>
</feature>
<evidence type="ECO:0000256" key="1">
    <source>
        <dbReference type="ARBA" id="ARBA00005799"/>
    </source>
</evidence>
<dbReference type="InterPro" id="IPR027417">
    <property type="entry name" value="P-loop_NTPase"/>
</dbReference>
<evidence type="ECO:0000259" key="10">
    <source>
        <dbReference type="PROSITE" id="PS50234"/>
    </source>
</evidence>
<feature type="region of interest" description="Disordered" evidence="9">
    <location>
        <begin position="288"/>
        <end position="323"/>
    </location>
</feature>
<accession>A0A397QEM7</accession>
<dbReference type="InterPro" id="IPR002035">
    <property type="entry name" value="VWF_A"/>
</dbReference>
<dbReference type="InterPro" id="IPR036465">
    <property type="entry name" value="vWFA_dom_sf"/>
</dbReference>
<gene>
    <name evidence="11" type="ORF">BXY53_1839</name>
</gene>
<feature type="compositionally biased region" description="Pro residues" evidence="9">
    <location>
        <begin position="299"/>
        <end position="308"/>
    </location>
</feature>
<dbReference type="AlphaFoldDB" id="A0A397QEM7"/>
<dbReference type="InterPro" id="IPR011776">
    <property type="entry name" value="Mg_chelatase_ATPase-dsu"/>
</dbReference>
<dbReference type="NCBIfam" id="TIGR02031">
    <property type="entry name" value="BchD-ChlD"/>
    <property type="match status" value="1"/>
</dbReference>
<comment type="catalytic activity">
    <reaction evidence="7 8">
        <text>protoporphyrin IX + Mg(2+) + ATP + H2O = Mg-protoporphyrin IX + ADP + phosphate + 3 H(+)</text>
        <dbReference type="Rhea" id="RHEA:13961"/>
        <dbReference type="ChEBI" id="CHEBI:15377"/>
        <dbReference type="ChEBI" id="CHEBI:15378"/>
        <dbReference type="ChEBI" id="CHEBI:18420"/>
        <dbReference type="ChEBI" id="CHEBI:30616"/>
        <dbReference type="ChEBI" id="CHEBI:43474"/>
        <dbReference type="ChEBI" id="CHEBI:57306"/>
        <dbReference type="ChEBI" id="CHEBI:60492"/>
        <dbReference type="ChEBI" id="CHEBI:456216"/>
        <dbReference type="EC" id="6.6.1.1"/>
    </reaction>
</comment>
<dbReference type="GO" id="GO:0015979">
    <property type="term" value="P:photosynthesis"/>
    <property type="evidence" value="ECO:0007669"/>
    <property type="project" value="UniProtKB-UniRule"/>
</dbReference>
<dbReference type="UniPathway" id="UPA00669"/>
<keyword evidence="12" id="KW-1185">Reference proteome</keyword>
<protein>
    <recommendedName>
        <fullName evidence="8">Mg-protoporphyrin IX chelatase</fullName>
        <ecNumber evidence="8">6.6.1.1</ecNumber>
    </recommendedName>
</protein>
<dbReference type="EC" id="6.6.1.1" evidence="8"/>
<dbReference type="Proteomes" id="UP000266273">
    <property type="component" value="Unassembled WGS sequence"/>
</dbReference>
<reference evidence="11 12" key="1">
    <citation type="submission" date="2018-08" db="EMBL/GenBank/DDBJ databases">
        <title>Genomic Encyclopedia of Archaeal and Bacterial Type Strains, Phase II (KMG-II): from individual species to whole genera.</title>
        <authorList>
            <person name="Goeker M."/>
        </authorList>
    </citation>
    <scope>NUCLEOTIDE SEQUENCE [LARGE SCALE GENOMIC DNA]</scope>
    <source>
        <strain evidence="11 12">DSM 5002</strain>
    </source>
</reference>
<evidence type="ECO:0000256" key="4">
    <source>
        <dbReference type="ARBA" id="ARBA00022741"/>
    </source>
</evidence>
<dbReference type="Gene3D" id="1.10.8.80">
    <property type="entry name" value="Magnesium chelatase subunit I, C-Terminal domain"/>
    <property type="match status" value="1"/>
</dbReference>
<dbReference type="NCBIfam" id="NF009943">
    <property type="entry name" value="PRK13406.1"/>
    <property type="match status" value="1"/>
</dbReference>
<evidence type="ECO:0000313" key="11">
    <source>
        <dbReference type="EMBL" id="RIA56731.1"/>
    </source>
</evidence>
<dbReference type="PANTHER" id="PTHR43473">
    <property type="entry name" value="MAGNESIUM-CHELATASE SUBUNIT CHLD, CHLOROPLASTIC"/>
    <property type="match status" value="1"/>
</dbReference>
<dbReference type="Pfam" id="PF17863">
    <property type="entry name" value="AAA_lid_2"/>
    <property type="match status" value="1"/>
</dbReference>
<sequence length="611" mass="63669">MSGQDGPGLEHGAHWRGDMLVADSLPFEADTGPTAWQNALLAAALFAVDPVGLGGITIHAHAGPVRDQWQAYLDSLWPADTPRRLAPPNIADDRLIGGLDIAATLRAGHPVADRGLLAEADGGFVLLAMAERVPLSTAARITAAMDRGAVVLQRDGLAITMPTRFGVVALDESIGEDESPPSGLTDRLAFAVDLHGVSWGEASQDAGAPDADKIAAARARLAGVSVADEIIRRLSAVSLELGIPSARAPFFAVRAACAAAALDGRDEVKEADAVLASRLVLAHRAQQIPAPPQNEESQEPPPEPPEPPEGQGETEQKEAEAPSPEDILLAAAKAAIPDGLLDSLRAPNIRAGGAAGHAGALANAKERGRPIGVRAQAPRAGARLNVIETLRAAAPWQRLRQSTSSAPERRVIIRPEDFRVTRFKQRSETMTIFVVDASGSTALTRLAEAKGAVELLLADCYVRRDQVALIGFRGRAAELLLPPTRSLTRAKRSLAGLPGGGGTPLASGLSEGLKLAGSAKRKGQTPILVLLTDGRANVALDGSGGRQRAQDDAQSLARMIRAEGLLGIVIDTSPRAQKPAQQLADALGARYVPLPFANAASVSQAVRAVSA</sequence>
<dbReference type="RefSeq" id="WP_342634969.1">
    <property type="nucleotide sequence ID" value="NZ_QXDF01000001.1"/>
</dbReference>
<name>A0A397QEM7_9HYPH</name>
<evidence type="ECO:0000256" key="6">
    <source>
        <dbReference type="ARBA" id="ARBA00023171"/>
    </source>
</evidence>
<dbReference type="InterPro" id="IPR041628">
    <property type="entry name" value="ChlI/MoxR_AAA_lid"/>
</dbReference>
<evidence type="ECO:0000256" key="5">
    <source>
        <dbReference type="ARBA" id="ARBA00022840"/>
    </source>
</evidence>